<evidence type="ECO:0000313" key="6">
    <source>
        <dbReference type="Proteomes" id="UP000235828"/>
    </source>
</evidence>
<dbReference type="EMBL" id="LT960611">
    <property type="protein sequence ID" value="SON51142.1"/>
    <property type="molecule type" value="Genomic_DNA"/>
</dbReference>
<evidence type="ECO:0000313" key="5">
    <source>
        <dbReference type="EMBL" id="SON51142.1"/>
    </source>
</evidence>
<dbReference type="OrthoDB" id="398435at2"/>
<organism evidence="5 6">
    <name type="scientific">Vibrio tapetis subsp. tapetis</name>
    <dbReference type="NCBI Taxonomy" id="1671868"/>
    <lineage>
        <taxon>Bacteria</taxon>
        <taxon>Pseudomonadati</taxon>
        <taxon>Pseudomonadota</taxon>
        <taxon>Gammaproteobacteria</taxon>
        <taxon>Vibrionales</taxon>
        <taxon>Vibrionaceae</taxon>
        <taxon>Vibrio</taxon>
    </lineage>
</organism>
<feature type="domain" description="Type I restriction modification DNA specificity" evidence="4">
    <location>
        <begin position="264"/>
        <end position="388"/>
    </location>
</feature>
<dbReference type="KEGG" id="vta:A3176"/>
<gene>
    <name evidence="5" type="ORF">VTAP4600_A3176</name>
</gene>
<dbReference type="Gene3D" id="1.10.287.1120">
    <property type="entry name" value="Bipartite methylase S protein"/>
    <property type="match status" value="1"/>
</dbReference>
<dbReference type="GO" id="GO:0003677">
    <property type="term" value="F:DNA binding"/>
    <property type="evidence" value="ECO:0007669"/>
    <property type="project" value="UniProtKB-KW"/>
</dbReference>
<evidence type="ECO:0000259" key="4">
    <source>
        <dbReference type="Pfam" id="PF01420"/>
    </source>
</evidence>
<dbReference type="Proteomes" id="UP000235828">
    <property type="component" value="Chromosome A"/>
</dbReference>
<accession>A0A2N8ZGV0</accession>
<name>A0A2N8ZGV0_9VIBR</name>
<dbReference type="PANTHER" id="PTHR30408:SF12">
    <property type="entry name" value="TYPE I RESTRICTION ENZYME MJAVIII SPECIFICITY SUBUNIT"/>
    <property type="match status" value="1"/>
</dbReference>
<dbReference type="PANTHER" id="PTHR30408">
    <property type="entry name" value="TYPE-1 RESTRICTION ENZYME ECOKI SPECIFICITY PROTEIN"/>
    <property type="match status" value="1"/>
</dbReference>
<keyword evidence="2" id="KW-0680">Restriction system</keyword>
<protein>
    <recommendedName>
        <fullName evidence="4">Type I restriction modification DNA specificity domain-containing protein</fullName>
    </recommendedName>
</protein>
<reference evidence="5 6" key="1">
    <citation type="submission" date="2017-10" db="EMBL/GenBank/DDBJ databases">
        <authorList>
            <person name="Banno H."/>
            <person name="Chua N.-H."/>
        </authorList>
    </citation>
    <scope>NUCLEOTIDE SEQUENCE [LARGE SCALE GENOMIC DNA]</scope>
    <source>
        <strain evidence="5">Vibrio tapetis CECT4600</strain>
    </source>
</reference>
<dbReference type="AlphaFoldDB" id="A0A2N8ZGV0"/>
<dbReference type="Pfam" id="PF01420">
    <property type="entry name" value="Methylase_S"/>
    <property type="match status" value="2"/>
</dbReference>
<evidence type="ECO:0000256" key="3">
    <source>
        <dbReference type="ARBA" id="ARBA00023125"/>
    </source>
</evidence>
<dbReference type="CDD" id="cd17276">
    <property type="entry name" value="RMtype1_S_Sau1132ORF3780P-TRD1-CR1_like"/>
    <property type="match status" value="1"/>
</dbReference>
<evidence type="ECO:0000256" key="1">
    <source>
        <dbReference type="ARBA" id="ARBA00010923"/>
    </source>
</evidence>
<dbReference type="InterPro" id="IPR052021">
    <property type="entry name" value="Type-I_RS_S_subunit"/>
</dbReference>
<proteinExistence type="inferred from homology"/>
<keyword evidence="6" id="KW-1185">Reference proteome</keyword>
<dbReference type="SUPFAM" id="SSF116734">
    <property type="entry name" value="DNA methylase specificity domain"/>
    <property type="match status" value="2"/>
</dbReference>
<feature type="domain" description="Type I restriction modification DNA specificity" evidence="4">
    <location>
        <begin position="18"/>
        <end position="189"/>
    </location>
</feature>
<dbReference type="Gene3D" id="3.90.220.20">
    <property type="entry name" value="DNA methylase specificity domains"/>
    <property type="match status" value="2"/>
</dbReference>
<dbReference type="InterPro" id="IPR044946">
    <property type="entry name" value="Restrct_endonuc_typeI_TRD_sf"/>
</dbReference>
<comment type="similarity">
    <text evidence="1">Belongs to the type-I restriction system S methylase family.</text>
</comment>
<dbReference type="InterPro" id="IPR000055">
    <property type="entry name" value="Restrct_endonuc_typeI_TRD"/>
</dbReference>
<dbReference type="GO" id="GO:0009307">
    <property type="term" value="P:DNA restriction-modification system"/>
    <property type="evidence" value="ECO:0007669"/>
    <property type="project" value="UniProtKB-KW"/>
</dbReference>
<dbReference type="REBASE" id="228854">
    <property type="entry name" value="S.Vta4600ORF3177P"/>
</dbReference>
<sequence length="408" mass="47070">MIDDLVPRLRFDGFDQSYKKKKIRSFCSVKSGSTPLRSNKEYFRNGYIPWVKTTDLNNSLINDTEEKVTDLALKETSLKVQPVGSVLVAMYGGFKQIGRTGLLKEPSATNQALSVLNPRKDEVHSEYLQHYLNAQISRWRRFAASSRKDPNITSFDVGSFPVLFCSLEEQQKVADFLTSIDTKISQLTEKHRLFKEYKKGVMQQIFNQQIRFKDEDGNAFPEWKEYALKEILLLQSDSLKMGDEEIYELITVKRGFGGVKSRGHFKGKDVLVKNQFTIHENEFVISKRQIVHGACGLVPSELDGAIVSNEYNVFRPVEELLDIEYFNRFTAIPFMRRAFFTNSDGVHIEKLLFKTQGWLKTKVHLPCLEEQQKITHFLQAIDVKIKAIAEQVEQTKQFKKGLLQQMFV</sequence>
<keyword evidence="3" id="KW-0238">DNA-binding</keyword>
<dbReference type="RefSeq" id="WP_102523518.1">
    <property type="nucleotide sequence ID" value="NZ_LT960611.1"/>
</dbReference>
<evidence type="ECO:0000256" key="2">
    <source>
        <dbReference type="ARBA" id="ARBA00022747"/>
    </source>
</evidence>